<sequence>MTSSSHKRIDYATLNQVQRYTQWAVFRVRPGELGDTRQEAIEEARSFFQQLQDRGLVVTRGIYDVSGIREGADYMIWWHAEEIRDIQQAFNDFRRNTTLGRCSDNVWLASALHRPAEFNKSHIPSFIMGEEPGDWITVYPFVRSYDWYLLDDTDRRRILAEHGRSGRDFPDVRTNTVPSFALGDYEWILAFEGPELHRMVDLMHRMRYTEARLHVREETPFYSGRRVDDIEEIINVLP</sequence>
<evidence type="ECO:0000256" key="6">
    <source>
        <dbReference type="ARBA" id="ARBA00030236"/>
    </source>
</evidence>
<evidence type="ECO:0000256" key="4">
    <source>
        <dbReference type="ARBA" id="ARBA00023004"/>
    </source>
</evidence>
<dbReference type="InterPro" id="IPR010644">
    <property type="entry name" value="ChdC/CLD"/>
</dbReference>
<evidence type="ECO:0000256" key="9">
    <source>
        <dbReference type="HAMAP-Rule" id="MF_02244"/>
    </source>
</evidence>
<dbReference type="NCBIfam" id="NF042928">
    <property type="entry name" value="HemQ_actino"/>
    <property type="match status" value="1"/>
</dbReference>
<evidence type="ECO:0000256" key="7">
    <source>
        <dbReference type="ARBA" id="ARBA00049896"/>
    </source>
</evidence>
<comment type="catalytic activity">
    <reaction evidence="7">
        <text>Fe-coproporphyrin III + 2 H2O2 + 2 H(+) = heme b + 2 CO2 + 4 H2O</text>
        <dbReference type="Rhea" id="RHEA:56516"/>
        <dbReference type="ChEBI" id="CHEBI:15377"/>
        <dbReference type="ChEBI" id="CHEBI:15378"/>
        <dbReference type="ChEBI" id="CHEBI:16240"/>
        <dbReference type="ChEBI" id="CHEBI:16526"/>
        <dbReference type="ChEBI" id="CHEBI:60344"/>
        <dbReference type="ChEBI" id="CHEBI:68438"/>
        <dbReference type="EC" id="1.3.98.5"/>
    </reaction>
    <physiologicalReaction direction="left-to-right" evidence="7">
        <dbReference type="Rhea" id="RHEA:56517"/>
    </physiologicalReaction>
</comment>
<name>U3GV86_9CORY</name>
<dbReference type="GO" id="GO:0016634">
    <property type="term" value="F:oxidoreductase activity, acting on the CH-CH group of donors, oxygen as acceptor"/>
    <property type="evidence" value="ECO:0007669"/>
    <property type="project" value="UniProtKB-UniRule"/>
</dbReference>
<comment type="pathway">
    <text evidence="9">Porphyrin-containing compound metabolism; protoheme biosynthesis.</text>
</comment>
<dbReference type="InterPro" id="IPR011008">
    <property type="entry name" value="Dimeric_a/b-barrel"/>
</dbReference>
<evidence type="ECO:0000256" key="3">
    <source>
        <dbReference type="ARBA" id="ARBA00022723"/>
    </source>
</evidence>
<comment type="catalytic activity">
    <reaction evidence="9">
        <text>Fe-coproporphyrin III + H2O2 + H(+) = harderoheme III + CO2 + 2 H2O</text>
        <dbReference type="Rhea" id="RHEA:57940"/>
        <dbReference type="ChEBI" id="CHEBI:15377"/>
        <dbReference type="ChEBI" id="CHEBI:15378"/>
        <dbReference type="ChEBI" id="CHEBI:16240"/>
        <dbReference type="ChEBI" id="CHEBI:16526"/>
        <dbReference type="ChEBI" id="CHEBI:68438"/>
        <dbReference type="ChEBI" id="CHEBI:142463"/>
    </reaction>
</comment>
<keyword evidence="11" id="KW-1185">Reference proteome</keyword>
<keyword evidence="9" id="KW-0350">Heme biosynthesis</keyword>
<dbReference type="Pfam" id="PF06778">
    <property type="entry name" value="Chlor_dismutase"/>
    <property type="match status" value="1"/>
</dbReference>
<dbReference type="Gene3D" id="3.30.70.1030">
    <property type="entry name" value="Apc35880, domain 1"/>
    <property type="match status" value="1"/>
</dbReference>
<evidence type="ECO:0000256" key="8">
    <source>
        <dbReference type="ARBA" id="ARBA00050019"/>
    </source>
</evidence>
<reference evidence="10 11" key="1">
    <citation type="journal article" date="2013" name="Genome Announc.">
        <title>Whole-Genome Sequence of the Clinical Strain Corynebacterium argentoratense DSM 44202, Isolated from a Human Throat Specimen.</title>
        <authorList>
            <person name="Bomholt C."/>
            <person name="Glaub A."/>
            <person name="Gravermann K."/>
            <person name="Albersmeier A."/>
            <person name="Brinkrolf K."/>
            <person name="Ruckert C."/>
            <person name="Tauch A."/>
        </authorList>
    </citation>
    <scope>NUCLEOTIDE SEQUENCE [LARGE SCALE GENOMIC DNA]</scope>
    <source>
        <strain evidence="10">DSM 44202</strain>
    </source>
</reference>
<keyword evidence="3 9" id="KW-0479">Metal-binding</keyword>
<evidence type="ECO:0000313" key="10">
    <source>
        <dbReference type="EMBL" id="AGU15234.1"/>
    </source>
</evidence>
<dbReference type="RefSeq" id="WP_020976387.1">
    <property type="nucleotide sequence ID" value="NC_022198.1"/>
</dbReference>
<dbReference type="EMBL" id="CP006365">
    <property type="protein sequence ID" value="AGU15234.1"/>
    <property type="molecule type" value="Genomic_DNA"/>
</dbReference>
<dbReference type="GO" id="GO:0046872">
    <property type="term" value="F:metal ion binding"/>
    <property type="evidence" value="ECO:0007669"/>
    <property type="project" value="UniProtKB-KW"/>
</dbReference>
<dbReference type="PANTHER" id="PTHR36843">
    <property type="entry name" value="HEME-DEPENDENT PEROXIDASE YWFI-RELATED"/>
    <property type="match status" value="1"/>
</dbReference>
<dbReference type="HOGENOM" id="CLU_076582_1_0_11"/>
<dbReference type="GO" id="GO:0020037">
    <property type="term" value="F:heme binding"/>
    <property type="evidence" value="ECO:0007669"/>
    <property type="project" value="InterPro"/>
</dbReference>
<evidence type="ECO:0000256" key="5">
    <source>
        <dbReference type="ARBA" id="ARBA00029882"/>
    </source>
</evidence>
<dbReference type="KEGG" id="caz:CARG_05525"/>
<organism evidence="10 11">
    <name type="scientific">Corynebacterium argentoratense DSM 44202</name>
    <dbReference type="NCBI Taxonomy" id="1348662"/>
    <lineage>
        <taxon>Bacteria</taxon>
        <taxon>Bacillati</taxon>
        <taxon>Actinomycetota</taxon>
        <taxon>Actinomycetes</taxon>
        <taxon>Mycobacteriales</taxon>
        <taxon>Corynebacteriaceae</taxon>
        <taxon>Corynebacterium</taxon>
    </lineage>
</organism>
<dbReference type="STRING" id="1348662.CARG_05525"/>
<dbReference type="eggNOG" id="COG3253">
    <property type="taxonomic scope" value="Bacteria"/>
</dbReference>
<dbReference type="AlphaFoldDB" id="U3GV86"/>
<evidence type="ECO:0000256" key="1">
    <source>
        <dbReference type="ARBA" id="ARBA00014413"/>
    </source>
</evidence>
<keyword evidence="2 9" id="KW-0349">Heme</keyword>
<comment type="cofactor">
    <cofactor evidence="9">
        <name>Fe-coproporphyrin III</name>
        <dbReference type="ChEBI" id="CHEBI:68438"/>
    </cofactor>
    <text evidence="9">Fe-coproporphyrin III acts as both substrate and redox cofactor.</text>
</comment>
<comment type="function">
    <text evidence="9">Involved in coproporphyrin-dependent heme b biosynthesis. Catalyzes the decarboxylation of Fe-coproporphyrin III (coproheme) to heme b (protoheme IX), the last step of the pathway. The reaction occurs in a stepwise manner with a three-propionate intermediate.</text>
</comment>
<accession>U3GV86</accession>
<dbReference type="PANTHER" id="PTHR36843:SF1">
    <property type="entry name" value="COPROHEME DECARBOXYLASE"/>
    <property type="match status" value="1"/>
</dbReference>
<evidence type="ECO:0000256" key="2">
    <source>
        <dbReference type="ARBA" id="ARBA00022617"/>
    </source>
</evidence>
<keyword evidence="4 9" id="KW-0408">Iron</keyword>
<dbReference type="HAMAP" id="MF_02244">
    <property type="entry name" value="Coproheme_decarbox_2"/>
    <property type="match status" value="1"/>
</dbReference>
<feature type="active site" evidence="9">
    <location>
        <position position="139"/>
    </location>
</feature>
<dbReference type="PATRIC" id="fig|1348662.3.peg.1078"/>
<dbReference type="GeneID" id="78249882"/>
<dbReference type="OrthoDB" id="9773646at2"/>
<feature type="binding site" description="axial binding residue" evidence="9">
    <location>
        <position position="162"/>
    </location>
    <ligand>
        <name>Fe-coproporphyrin III</name>
        <dbReference type="ChEBI" id="CHEBI:68438"/>
    </ligand>
    <ligandPart>
        <name>Fe</name>
        <dbReference type="ChEBI" id="CHEBI:18248"/>
    </ligandPart>
</feature>
<protein>
    <recommendedName>
        <fullName evidence="1 9">Coproheme decarboxylase</fullName>
        <ecNumber evidence="8 9">1.3.98.5</ecNumber>
    </recommendedName>
    <alternativeName>
        <fullName evidence="5 9">Coproheme III oxidative decarboxylase</fullName>
    </alternativeName>
    <alternativeName>
        <fullName evidence="6 9">Hydrogen peroxide-dependent heme synthase</fullName>
    </alternativeName>
</protein>
<gene>
    <name evidence="9" type="primary">chdC</name>
    <name evidence="10" type="ORF">CARG_05525</name>
</gene>
<dbReference type="SUPFAM" id="SSF54909">
    <property type="entry name" value="Dimeric alpha+beta barrel"/>
    <property type="match status" value="1"/>
</dbReference>
<dbReference type="GO" id="GO:0006785">
    <property type="term" value="P:heme B biosynthetic process"/>
    <property type="evidence" value="ECO:0007669"/>
    <property type="project" value="UniProtKB-UniRule"/>
</dbReference>
<dbReference type="EC" id="1.3.98.5" evidence="8 9"/>
<evidence type="ECO:0000313" key="11">
    <source>
        <dbReference type="Proteomes" id="UP000016943"/>
    </source>
</evidence>
<comment type="catalytic activity">
    <reaction evidence="9">
        <text>harderoheme III + H2O2 + H(+) = heme b + CO2 + 2 H2O</text>
        <dbReference type="Rhea" id="RHEA:57944"/>
        <dbReference type="ChEBI" id="CHEBI:15377"/>
        <dbReference type="ChEBI" id="CHEBI:15378"/>
        <dbReference type="ChEBI" id="CHEBI:16240"/>
        <dbReference type="ChEBI" id="CHEBI:16526"/>
        <dbReference type="ChEBI" id="CHEBI:60344"/>
        <dbReference type="ChEBI" id="CHEBI:142463"/>
    </reaction>
</comment>
<keyword evidence="9" id="KW-0560">Oxidoreductase</keyword>
<proteinExistence type="inferred from homology"/>
<comment type="similarity">
    <text evidence="9">Belongs to the ChdC family. Type 2 subfamily.</text>
</comment>
<dbReference type="Proteomes" id="UP000016943">
    <property type="component" value="Chromosome"/>
</dbReference>